<dbReference type="RefSeq" id="WP_112058673.1">
    <property type="nucleotide sequence ID" value="NZ_UAWL01000006.1"/>
</dbReference>
<protein>
    <recommendedName>
        <fullName evidence="3">phosphatidylserine decarboxylase</fullName>
        <ecNumber evidence="3">4.1.1.65</ecNumber>
    </recommendedName>
</protein>
<evidence type="ECO:0000313" key="14">
    <source>
        <dbReference type="EMBL" id="SQB98736.1"/>
    </source>
</evidence>
<comment type="cofactor">
    <cofactor evidence="1">
        <name>pyruvate</name>
        <dbReference type="ChEBI" id="CHEBI:15361"/>
    </cofactor>
</comment>
<dbReference type="NCBIfam" id="TIGR00163">
    <property type="entry name" value="PS_decarb"/>
    <property type="match status" value="1"/>
</dbReference>
<evidence type="ECO:0000256" key="11">
    <source>
        <dbReference type="ARBA" id="ARBA00023317"/>
    </source>
</evidence>
<keyword evidence="5" id="KW-0210">Decarboxylase</keyword>
<evidence type="ECO:0000256" key="10">
    <source>
        <dbReference type="ARBA" id="ARBA00023264"/>
    </source>
</evidence>
<feature type="transmembrane region" description="Helical" evidence="13">
    <location>
        <begin position="227"/>
        <end position="245"/>
    </location>
</feature>
<keyword evidence="13" id="KW-0812">Transmembrane</keyword>
<accession>A0A2X3BHF7</accession>
<sequence length="263" mass="30010">MTNTTNTISRLFGAFAGYAFPKWFQIIINKVYVWIFKIDLSDFAPLDSYPTLNALFTRALIVKRELDSSLNVLISPTDSVIMAQGEVRDDMALQIKGMEYRVSELLSENLDSTYSYINLYLSPRDYHRYHCPCDMEILEVRYFGGVLLPVNQPSLRKNQNLFIKNERVVVIAKTKNNTKLYFVAIGALNVGQMIFHFEPKITTNAKANTKEIYTYPTPIKVKKGEELGMFMMGSTIVLFASNITLTKNTHSQVRFGEKIALLS</sequence>
<dbReference type="GO" id="GO:0006646">
    <property type="term" value="P:phosphatidylethanolamine biosynthetic process"/>
    <property type="evidence" value="ECO:0007669"/>
    <property type="project" value="UniProtKB-UniPathway"/>
</dbReference>
<proteinExistence type="predicted"/>
<comment type="pathway">
    <text evidence="2">Lipid metabolism.</text>
</comment>
<keyword evidence="4" id="KW-0444">Lipid biosynthesis</keyword>
<evidence type="ECO:0000256" key="5">
    <source>
        <dbReference type="ARBA" id="ARBA00022793"/>
    </source>
</evidence>
<keyword evidence="9 14" id="KW-0456">Lyase</keyword>
<evidence type="ECO:0000256" key="13">
    <source>
        <dbReference type="SAM" id="Phobius"/>
    </source>
</evidence>
<keyword evidence="6" id="KW-0443">Lipid metabolism</keyword>
<keyword evidence="7" id="KW-0865">Zymogen</keyword>
<dbReference type="InterPro" id="IPR033177">
    <property type="entry name" value="PSD-B"/>
</dbReference>
<dbReference type="AlphaFoldDB" id="A0A2X3BHF7"/>
<keyword evidence="13" id="KW-1133">Transmembrane helix</keyword>
<keyword evidence="11" id="KW-0670">Pyruvate</keyword>
<keyword evidence="13" id="KW-0472">Membrane</keyword>
<reference evidence="14 15" key="1">
    <citation type="submission" date="2018-06" db="EMBL/GenBank/DDBJ databases">
        <authorList>
            <consortium name="Pathogen Informatics"/>
            <person name="Doyle S."/>
        </authorList>
    </citation>
    <scope>NUCLEOTIDE SEQUENCE [LARGE SCALE GENOMIC DNA]</scope>
    <source>
        <strain evidence="14 15">NCTC13102</strain>
    </source>
</reference>
<keyword evidence="8" id="KW-0594">Phospholipid biosynthesis</keyword>
<dbReference type="InterPro" id="IPR003817">
    <property type="entry name" value="PS_Dcarbxylase"/>
</dbReference>
<evidence type="ECO:0000256" key="2">
    <source>
        <dbReference type="ARBA" id="ARBA00005189"/>
    </source>
</evidence>
<evidence type="ECO:0000256" key="4">
    <source>
        <dbReference type="ARBA" id="ARBA00022516"/>
    </source>
</evidence>
<dbReference type="Proteomes" id="UP000250166">
    <property type="component" value="Unassembled WGS sequence"/>
</dbReference>
<gene>
    <name evidence="14" type="primary">psd</name>
    <name evidence="14" type="ORF">NCTC13102_01203</name>
</gene>
<dbReference type="GO" id="GO:0004609">
    <property type="term" value="F:phosphatidylserine decarboxylase activity"/>
    <property type="evidence" value="ECO:0007669"/>
    <property type="project" value="UniProtKB-EC"/>
</dbReference>
<evidence type="ECO:0000313" key="15">
    <source>
        <dbReference type="Proteomes" id="UP000250166"/>
    </source>
</evidence>
<dbReference type="PANTHER" id="PTHR10067">
    <property type="entry name" value="PHOSPHATIDYLSERINE DECARBOXYLASE"/>
    <property type="match status" value="1"/>
</dbReference>
<evidence type="ECO:0000256" key="8">
    <source>
        <dbReference type="ARBA" id="ARBA00023209"/>
    </source>
</evidence>
<dbReference type="NCBIfam" id="NF003038">
    <property type="entry name" value="PRK03934.1"/>
    <property type="match status" value="1"/>
</dbReference>
<dbReference type="EMBL" id="UAWL01000006">
    <property type="protein sequence ID" value="SQB98736.1"/>
    <property type="molecule type" value="Genomic_DNA"/>
</dbReference>
<evidence type="ECO:0000256" key="12">
    <source>
        <dbReference type="ARBA" id="ARBA00024326"/>
    </source>
</evidence>
<evidence type="ECO:0000256" key="6">
    <source>
        <dbReference type="ARBA" id="ARBA00023098"/>
    </source>
</evidence>
<evidence type="ECO:0000256" key="1">
    <source>
        <dbReference type="ARBA" id="ARBA00001928"/>
    </source>
</evidence>
<organism evidence="14 15">
    <name type="scientific">Helicobacter fennelliae</name>
    <dbReference type="NCBI Taxonomy" id="215"/>
    <lineage>
        <taxon>Bacteria</taxon>
        <taxon>Pseudomonadati</taxon>
        <taxon>Campylobacterota</taxon>
        <taxon>Epsilonproteobacteria</taxon>
        <taxon>Campylobacterales</taxon>
        <taxon>Helicobacteraceae</taxon>
        <taxon>Helicobacter</taxon>
    </lineage>
</organism>
<dbReference type="EC" id="4.1.1.65" evidence="3"/>
<dbReference type="PANTHER" id="PTHR10067:SF6">
    <property type="entry name" value="PHOSPHATIDYLSERINE DECARBOXYLASE PROENZYME, MITOCHONDRIAL"/>
    <property type="match status" value="1"/>
</dbReference>
<dbReference type="UniPathway" id="UPA00558"/>
<evidence type="ECO:0000256" key="3">
    <source>
        <dbReference type="ARBA" id="ARBA00012243"/>
    </source>
</evidence>
<evidence type="ECO:0000256" key="7">
    <source>
        <dbReference type="ARBA" id="ARBA00023145"/>
    </source>
</evidence>
<comment type="pathway">
    <text evidence="12">Phospholipid metabolism; phosphatidylethanolamine biosynthesis.</text>
</comment>
<evidence type="ECO:0000256" key="9">
    <source>
        <dbReference type="ARBA" id="ARBA00023239"/>
    </source>
</evidence>
<keyword evidence="10" id="KW-1208">Phospholipid metabolism</keyword>
<name>A0A2X3BHF7_9HELI</name>
<dbReference type="Pfam" id="PF02666">
    <property type="entry name" value="PS_Dcarbxylase"/>
    <property type="match status" value="1"/>
</dbReference>